<comment type="caution">
    <text evidence="2">The sequence shown here is derived from an EMBL/GenBank/DDBJ whole genome shotgun (WGS) entry which is preliminary data.</text>
</comment>
<evidence type="ECO:0000313" key="2">
    <source>
        <dbReference type="EMBL" id="PPJ52140.1"/>
    </source>
</evidence>
<keyword evidence="3" id="KW-1185">Reference proteome</keyword>
<dbReference type="EMBL" id="PNEN01001718">
    <property type="protein sequence ID" value="PPJ52140.1"/>
    <property type="molecule type" value="Genomic_DNA"/>
</dbReference>
<dbReference type="AlphaFoldDB" id="A0A2S6BXC9"/>
<evidence type="ECO:0000256" key="1">
    <source>
        <dbReference type="SAM" id="MobiDB-lite"/>
    </source>
</evidence>
<protein>
    <submittedName>
        <fullName evidence="2">Uncharacterized protein</fullName>
    </submittedName>
</protein>
<accession>A0A2S6BXC9</accession>
<organism evidence="2 3">
    <name type="scientific">Cercospora berteroae</name>
    <dbReference type="NCBI Taxonomy" id="357750"/>
    <lineage>
        <taxon>Eukaryota</taxon>
        <taxon>Fungi</taxon>
        <taxon>Dikarya</taxon>
        <taxon>Ascomycota</taxon>
        <taxon>Pezizomycotina</taxon>
        <taxon>Dothideomycetes</taxon>
        <taxon>Dothideomycetidae</taxon>
        <taxon>Mycosphaerellales</taxon>
        <taxon>Mycosphaerellaceae</taxon>
        <taxon>Cercospora</taxon>
    </lineage>
</organism>
<feature type="region of interest" description="Disordered" evidence="1">
    <location>
        <begin position="22"/>
        <end position="60"/>
    </location>
</feature>
<proteinExistence type="predicted"/>
<reference evidence="3" key="1">
    <citation type="journal article" date="2017" name="bioRxiv">
        <title>Conservation of a gene cluster reveals novel cercosporin biosynthetic mechanisms and extends production to the genus Colletotrichum.</title>
        <authorList>
            <person name="de Jonge R."/>
            <person name="Ebert M.K."/>
            <person name="Huitt-Roehl C.R."/>
            <person name="Pal P."/>
            <person name="Suttle J.C."/>
            <person name="Spanner R.E."/>
            <person name="Neubauer J.D."/>
            <person name="Jurick W.M.II."/>
            <person name="Stott K.A."/>
            <person name="Secor G.A."/>
            <person name="Thomma B.P.H.J."/>
            <person name="Van de Peer Y."/>
            <person name="Townsend C.A."/>
            <person name="Bolton M.D."/>
        </authorList>
    </citation>
    <scope>NUCLEOTIDE SEQUENCE [LARGE SCALE GENOMIC DNA]</scope>
    <source>
        <strain evidence="3">CBS538.71</strain>
    </source>
</reference>
<evidence type="ECO:0000313" key="3">
    <source>
        <dbReference type="Proteomes" id="UP000237631"/>
    </source>
</evidence>
<name>A0A2S6BXC9_9PEZI</name>
<sequence>MGWASLLRFALPRMRKFLIERQDVIDSPPSPKATTKATEDERKTVEESDDDAHEEELPKGGLSIRIIKSTDSIPELNIAPGAWPVRPRLIRRTTSVASTLDLSSLAAMRQAWPLACDQLTPLDRVTTGILE</sequence>
<dbReference type="OrthoDB" id="10566219at2759"/>
<dbReference type="Proteomes" id="UP000237631">
    <property type="component" value="Unassembled WGS sequence"/>
</dbReference>
<gene>
    <name evidence="2" type="ORF">CBER1_10236</name>
</gene>
<feature type="compositionally biased region" description="Basic and acidic residues" evidence="1">
    <location>
        <begin position="37"/>
        <end position="46"/>
    </location>
</feature>